<dbReference type="STRING" id="53468.A0A0R3UPW8"/>
<dbReference type="PANTHER" id="PTHR33906">
    <property type="entry name" value="INTRAFLAGELLAR TRANSPORT PROTEIN 25 HOMOLOG"/>
    <property type="match status" value="1"/>
</dbReference>
<reference evidence="1 2" key="1">
    <citation type="submission" date="2018-10" db="EMBL/GenBank/DDBJ databases">
        <authorList>
            <consortium name="Pathogen Informatics"/>
        </authorList>
    </citation>
    <scope>NUCLEOTIDE SEQUENCE [LARGE SCALE GENOMIC DNA]</scope>
</reference>
<dbReference type="GO" id="GO:0030992">
    <property type="term" value="C:intraciliary transport particle B"/>
    <property type="evidence" value="ECO:0007669"/>
    <property type="project" value="InterPro"/>
</dbReference>
<protein>
    <submittedName>
        <fullName evidence="3">F5/8 type C domain-containing protein</fullName>
    </submittedName>
</protein>
<dbReference type="SUPFAM" id="SSF49785">
    <property type="entry name" value="Galactose-binding domain-like"/>
    <property type="match status" value="1"/>
</dbReference>
<dbReference type="GO" id="GO:0042073">
    <property type="term" value="P:intraciliary transport"/>
    <property type="evidence" value="ECO:0007669"/>
    <property type="project" value="InterPro"/>
</dbReference>
<accession>A0A0R3UPW8</accession>
<evidence type="ECO:0000313" key="3">
    <source>
        <dbReference type="WBParaSite" id="MCU_010329-RA"/>
    </source>
</evidence>
<proteinExistence type="predicted"/>
<dbReference type="Proteomes" id="UP000267029">
    <property type="component" value="Unassembled WGS sequence"/>
</dbReference>
<gene>
    <name evidence="1" type="ORF">MCOS_LOCUS9906</name>
</gene>
<reference evidence="3" key="2">
    <citation type="submission" date="2019-11" db="UniProtKB">
        <authorList>
            <consortium name="WormBaseParasite"/>
        </authorList>
    </citation>
    <scope>IDENTIFICATION</scope>
</reference>
<dbReference type="OrthoDB" id="271080at2759"/>
<sequence>MDLSATVTAATSNDELFSPENVLNIKENNFWLTTGIFPQSLIISLMAKVKLSSVKLISACVKTILVETSPDDAEKFKEAVEMNVDSCDGQVQITRIPLNGAICKRIKLTILSAYDHFAAVYKFIMEQT</sequence>
<evidence type="ECO:0000313" key="1">
    <source>
        <dbReference type="EMBL" id="VDD83903.1"/>
    </source>
</evidence>
<keyword evidence="2" id="KW-1185">Reference proteome</keyword>
<dbReference type="AlphaFoldDB" id="A0A0R3UPW8"/>
<dbReference type="WBParaSite" id="MCU_010329-RA">
    <property type="protein sequence ID" value="MCU_010329-RA"/>
    <property type="gene ID" value="MCU_010329"/>
</dbReference>
<dbReference type="GO" id="GO:0005929">
    <property type="term" value="C:cilium"/>
    <property type="evidence" value="ECO:0007669"/>
    <property type="project" value="TreeGrafter"/>
</dbReference>
<evidence type="ECO:0000313" key="2">
    <source>
        <dbReference type="Proteomes" id="UP000267029"/>
    </source>
</evidence>
<dbReference type="EMBL" id="UXSR01005884">
    <property type="protein sequence ID" value="VDD83903.1"/>
    <property type="molecule type" value="Genomic_DNA"/>
</dbReference>
<dbReference type="InterPro" id="IPR033558">
    <property type="entry name" value="IFT25"/>
</dbReference>
<dbReference type="PANTHER" id="PTHR33906:SF1">
    <property type="entry name" value="INTRAFLAGELLAR TRANSPORT PROTEIN 25 HOMOLOG"/>
    <property type="match status" value="1"/>
</dbReference>
<name>A0A0R3UPW8_MESCO</name>
<organism evidence="1 2">
    <name type="scientific">Mesocestoides corti</name>
    <name type="common">Flatworm</name>
    <dbReference type="NCBI Taxonomy" id="53468"/>
    <lineage>
        <taxon>Eukaryota</taxon>
        <taxon>Metazoa</taxon>
        <taxon>Spiralia</taxon>
        <taxon>Lophotrochozoa</taxon>
        <taxon>Platyhelminthes</taxon>
        <taxon>Cestoda</taxon>
        <taxon>Eucestoda</taxon>
        <taxon>Cyclophyllidea</taxon>
        <taxon>Mesocestoididae</taxon>
        <taxon>Mesocestoides</taxon>
    </lineage>
</organism>
<dbReference type="InterPro" id="IPR008979">
    <property type="entry name" value="Galactose-bd-like_sf"/>
</dbReference>
<dbReference type="Gene3D" id="2.60.120.260">
    <property type="entry name" value="Galactose-binding domain-like"/>
    <property type="match status" value="1"/>
</dbReference>